<evidence type="ECO:0000256" key="3">
    <source>
        <dbReference type="ARBA" id="ARBA00022525"/>
    </source>
</evidence>
<feature type="signal peptide" evidence="5">
    <location>
        <begin position="1"/>
        <end position="24"/>
    </location>
</feature>
<evidence type="ECO:0008006" key="9">
    <source>
        <dbReference type="Google" id="ProtNLM"/>
    </source>
</evidence>
<dbReference type="EnsemblMetazoa" id="HelroT192133">
    <property type="protein sequence ID" value="HelroP192133"/>
    <property type="gene ID" value="HelroG192133"/>
</dbReference>
<dbReference type="HOGENOM" id="CLU_2294662_0_0_1"/>
<dbReference type="OrthoDB" id="9988549at2759"/>
<keyword evidence="8" id="KW-1185">Reference proteome</keyword>
<dbReference type="AlphaFoldDB" id="T1FTM1"/>
<dbReference type="Pfam" id="PF14865">
    <property type="entry name" value="Macin"/>
    <property type="match status" value="1"/>
</dbReference>
<reference evidence="6 8" key="2">
    <citation type="journal article" date="2013" name="Nature">
        <title>Insights into bilaterian evolution from three spiralian genomes.</title>
        <authorList>
            <person name="Simakov O."/>
            <person name="Marletaz F."/>
            <person name="Cho S.J."/>
            <person name="Edsinger-Gonzales E."/>
            <person name="Havlak P."/>
            <person name="Hellsten U."/>
            <person name="Kuo D.H."/>
            <person name="Larsson T."/>
            <person name="Lv J."/>
            <person name="Arendt D."/>
            <person name="Savage R."/>
            <person name="Osoegawa K."/>
            <person name="de Jong P."/>
            <person name="Grimwood J."/>
            <person name="Chapman J.A."/>
            <person name="Shapiro H."/>
            <person name="Aerts A."/>
            <person name="Otillar R.P."/>
            <person name="Terry A.Y."/>
            <person name="Boore J.L."/>
            <person name="Grigoriev I.V."/>
            <person name="Lindberg D.R."/>
            <person name="Seaver E.C."/>
            <person name="Weisblat D.A."/>
            <person name="Putnam N.H."/>
            <person name="Rokhsar D.S."/>
        </authorList>
    </citation>
    <scope>NUCLEOTIDE SEQUENCE</scope>
</reference>
<dbReference type="EMBL" id="KB096676">
    <property type="protein sequence ID" value="ESO03197.1"/>
    <property type="molecule type" value="Genomic_DNA"/>
</dbReference>
<protein>
    <recommendedName>
        <fullName evidence="9">Theromacin</fullName>
    </recommendedName>
</protein>
<dbReference type="GO" id="GO:0006952">
    <property type="term" value="P:defense response"/>
    <property type="evidence" value="ECO:0007669"/>
    <property type="project" value="InterPro"/>
</dbReference>
<keyword evidence="4" id="KW-1015">Disulfide bond</keyword>
<dbReference type="GeneID" id="20212168"/>
<evidence type="ECO:0000313" key="8">
    <source>
        <dbReference type="Proteomes" id="UP000015101"/>
    </source>
</evidence>
<name>T1FTM1_HELRO</name>
<dbReference type="InterPro" id="IPR029230">
    <property type="entry name" value="Macin"/>
</dbReference>
<dbReference type="Proteomes" id="UP000015101">
    <property type="component" value="Unassembled WGS sequence"/>
</dbReference>
<evidence type="ECO:0000256" key="1">
    <source>
        <dbReference type="ARBA" id="ARBA00004613"/>
    </source>
</evidence>
<gene>
    <name evidence="7" type="primary">20212168</name>
    <name evidence="6" type="ORF">HELRODRAFT_192133</name>
</gene>
<dbReference type="CTD" id="20212168"/>
<dbReference type="InParanoid" id="T1FTM1"/>
<proteinExistence type="inferred from homology"/>
<accession>T1FTM1</accession>
<dbReference type="GO" id="GO:0005576">
    <property type="term" value="C:extracellular region"/>
    <property type="evidence" value="ECO:0007669"/>
    <property type="project" value="UniProtKB-SubCell"/>
</dbReference>
<evidence type="ECO:0000256" key="5">
    <source>
        <dbReference type="SAM" id="SignalP"/>
    </source>
</evidence>
<dbReference type="Gene3D" id="3.30.30.100">
    <property type="match status" value="1"/>
</dbReference>
<sequence>MRAIHVVSCLLVVLLLGALVESSAKGCWEDWSRCTPGTMKLTGKAWLPCDSYCKICYKADGGKCVSAPSKNCPNVLKNNRRCDCINKRRSKDLKNPACWA</sequence>
<evidence type="ECO:0000313" key="6">
    <source>
        <dbReference type="EMBL" id="ESO03197.1"/>
    </source>
</evidence>
<dbReference type="RefSeq" id="XP_009018890.1">
    <property type="nucleotide sequence ID" value="XM_009020642.1"/>
</dbReference>
<reference evidence="7" key="3">
    <citation type="submission" date="2015-06" db="UniProtKB">
        <authorList>
            <consortium name="EnsemblMetazoa"/>
        </authorList>
    </citation>
    <scope>IDENTIFICATION</scope>
</reference>
<dbReference type="EMBL" id="AMQM01004809">
    <property type="status" value="NOT_ANNOTATED_CDS"/>
    <property type="molecule type" value="Genomic_DNA"/>
</dbReference>
<evidence type="ECO:0000313" key="7">
    <source>
        <dbReference type="EnsemblMetazoa" id="HelroP192133"/>
    </source>
</evidence>
<keyword evidence="3" id="KW-0964">Secreted</keyword>
<reference evidence="8" key="1">
    <citation type="submission" date="2012-12" db="EMBL/GenBank/DDBJ databases">
        <authorList>
            <person name="Hellsten U."/>
            <person name="Grimwood J."/>
            <person name="Chapman J.A."/>
            <person name="Shapiro H."/>
            <person name="Aerts A."/>
            <person name="Otillar R.P."/>
            <person name="Terry A.Y."/>
            <person name="Boore J.L."/>
            <person name="Simakov O."/>
            <person name="Marletaz F."/>
            <person name="Cho S.-J."/>
            <person name="Edsinger-Gonzales E."/>
            <person name="Havlak P."/>
            <person name="Kuo D.-H."/>
            <person name="Larsson T."/>
            <person name="Lv J."/>
            <person name="Arendt D."/>
            <person name="Savage R."/>
            <person name="Osoegawa K."/>
            <person name="de Jong P."/>
            <person name="Lindberg D.R."/>
            <person name="Seaver E.C."/>
            <person name="Weisblat D.A."/>
            <person name="Putnam N.H."/>
            <person name="Grigoriev I.V."/>
            <person name="Rokhsar D.S."/>
        </authorList>
    </citation>
    <scope>NUCLEOTIDE SEQUENCE</scope>
</reference>
<evidence type="ECO:0000256" key="2">
    <source>
        <dbReference type="ARBA" id="ARBA00010366"/>
    </source>
</evidence>
<dbReference type="InterPro" id="IPR038456">
    <property type="entry name" value="Macin_sf"/>
</dbReference>
<organism evidence="7 8">
    <name type="scientific">Helobdella robusta</name>
    <name type="common">Californian leech</name>
    <dbReference type="NCBI Taxonomy" id="6412"/>
    <lineage>
        <taxon>Eukaryota</taxon>
        <taxon>Metazoa</taxon>
        <taxon>Spiralia</taxon>
        <taxon>Lophotrochozoa</taxon>
        <taxon>Annelida</taxon>
        <taxon>Clitellata</taxon>
        <taxon>Hirudinea</taxon>
        <taxon>Rhynchobdellida</taxon>
        <taxon>Glossiphoniidae</taxon>
        <taxon>Helobdella</taxon>
    </lineage>
</organism>
<keyword evidence="5" id="KW-0732">Signal</keyword>
<comment type="similarity">
    <text evidence="2">Belongs to the macin family.</text>
</comment>
<feature type="chain" id="PRO_5010980986" description="Theromacin" evidence="5">
    <location>
        <begin position="25"/>
        <end position="100"/>
    </location>
</feature>
<dbReference type="KEGG" id="hro:HELRODRAFT_192133"/>
<evidence type="ECO:0000256" key="4">
    <source>
        <dbReference type="ARBA" id="ARBA00023157"/>
    </source>
</evidence>
<comment type="subcellular location">
    <subcellularLocation>
        <location evidence="1">Secreted</location>
    </subcellularLocation>
</comment>
<dbReference type="OMA" id="ECARVHN"/>